<sequence>MNSILRECLGKYALVYLDDVIIYSKNMEEHKIHIRRIFELLKENDLVVSEKKCEWGQDKLIFLGHTVNGEGIKVENIVDWPTPLNITEESGNQYLVTATDYGTGWAYTTPLKARSSLAAVKLVKAIIENHGLSHLITTDNGQEFEGNLFKNYLEGHRIKHNRISPYHPQSNGLVERFHGTLMNRLRKYCVPDRQDEWDLYIVAVTTQEYCDDKGKAPIEDIGVFRQERIDEVNRKARLGSLNAEDGYTERDLKIGSTVLRHYKQRPSKLHPKWDGPFIIYHSNPNGSYKLRAPNGHPLKGTVTGN</sequence>
<comment type="caution">
    <text evidence="1">The sequence shown here is derived from an EMBL/GenBank/DDBJ whole genome shotgun (WGS) entry which is preliminary data.</text>
</comment>
<protein>
    <submittedName>
        <fullName evidence="1">Uncharacterized protein</fullName>
    </submittedName>
</protein>
<gene>
    <name evidence="1" type="ORF">MJO28_015331</name>
</gene>
<dbReference type="EMBL" id="CM045880">
    <property type="protein sequence ID" value="KAI7938411.1"/>
    <property type="molecule type" value="Genomic_DNA"/>
</dbReference>
<evidence type="ECO:0000313" key="2">
    <source>
        <dbReference type="Proteomes" id="UP001060170"/>
    </source>
</evidence>
<keyword evidence="2" id="KW-1185">Reference proteome</keyword>
<reference evidence="2" key="1">
    <citation type="journal article" date="2018" name="BMC Genomics">
        <title>Genomic insights into host adaptation between the wheat stripe rust pathogen (Puccinia striiformis f. sp. tritici) and the barley stripe rust pathogen (Puccinia striiformis f. sp. hordei).</title>
        <authorList>
            <person name="Xia C."/>
            <person name="Wang M."/>
            <person name="Yin C."/>
            <person name="Cornejo O.E."/>
            <person name="Hulbert S.H."/>
            <person name="Chen X."/>
        </authorList>
    </citation>
    <scope>NUCLEOTIDE SEQUENCE [LARGE SCALE GENOMIC DNA]</scope>
    <source>
        <strain evidence="2">93-210</strain>
    </source>
</reference>
<reference evidence="1 2" key="3">
    <citation type="journal article" date="2022" name="Microbiol. Spectr.">
        <title>Folding features and dynamics of 3D genome architecture in plant fungal pathogens.</title>
        <authorList>
            <person name="Xia C."/>
        </authorList>
    </citation>
    <scope>NUCLEOTIDE SEQUENCE [LARGE SCALE GENOMIC DNA]</scope>
    <source>
        <strain evidence="1 2">93-210</strain>
    </source>
</reference>
<evidence type="ECO:0000313" key="1">
    <source>
        <dbReference type="EMBL" id="KAI7938411.1"/>
    </source>
</evidence>
<name>A0ACC0DTH1_9BASI</name>
<proteinExistence type="predicted"/>
<dbReference type="Proteomes" id="UP001060170">
    <property type="component" value="Chromosome 16"/>
</dbReference>
<accession>A0ACC0DTH1</accession>
<organism evidence="1 2">
    <name type="scientific">Puccinia striiformis f. sp. tritici</name>
    <dbReference type="NCBI Taxonomy" id="168172"/>
    <lineage>
        <taxon>Eukaryota</taxon>
        <taxon>Fungi</taxon>
        <taxon>Dikarya</taxon>
        <taxon>Basidiomycota</taxon>
        <taxon>Pucciniomycotina</taxon>
        <taxon>Pucciniomycetes</taxon>
        <taxon>Pucciniales</taxon>
        <taxon>Pucciniaceae</taxon>
        <taxon>Puccinia</taxon>
    </lineage>
</organism>
<reference evidence="2" key="2">
    <citation type="journal article" date="2018" name="Mol. Plant Microbe Interact.">
        <title>Genome sequence resources for the wheat stripe rust pathogen (Puccinia striiformis f. sp. tritici) and the barley stripe rust pathogen (Puccinia striiformis f. sp. hordei).</title>
        <authorList>
            <person name="Xia C."/>
            <person name="Wang M."/>
            <person name="Yin C."/>
            <person name="Cornejo O.E."/>
            <person name="Hulbert S.H."/>
            <person name="Chen X."/>
        </authorList>
    </citation>
    <scope>NUCLEOTIDE SEQUENCE [LARGE SCALE GENOMIC DNA]</scope>
    <source>
        <strain evidence="2">93-210</strain>
    </source>
</reference>